<name>A0A4Y7QKE2_9AGAM</name>
<organism evidence="1 2">
    <name type="scientific">Rickenella mellea</name>
    <dbReference type="NCBI Taxonomy" id="50990"/>
    <lineage>
        <taxon>Eukaryota</taxon>
        <taxon>Fungi</taxon>
        <taxon>Dikarya</taxon>
        <taxon>Basidiomycota</taxon>
        <taxon>Agaricomycotina</taxon>
        <taxon>Agaricomycetes</taxon>
        <taxon>Hymenochaetales</taxon>
        <taxon>Rickenellaceae</taxon>
        <taxon>Rickenella</taxon>
    </lineage>
</organism>
<reference evidence="1 2" key="1">
    <citation type="submission" date="2018-06" db="EMBL/GenBank/DDBJ databases">
        <title>A transcriptomic atlas of mushroom development highlights an independent origin of complex multicellularity.</title>
        <authorList>
            <consortium name="DOE Joint Genome Institute"/>
            <person name="Krizsan K."/>
            <person name="Almasi E."/>
            <person name="Merenyi Z."/>
            <person name="Sahu N."/>
            <person name="Viragh M."/>
            <person name="Koszo T."/>
            <person name="Mondo S."/>
            <person name="Kiss B."/>
            <person name="Balint B."/>
            <person name="Kues U."/>
            <person name="Barry K."/>
            <person name="Hegedus J.C."/>
            <person name="Henrissat B."/>
            <person name="Johnson J."/>
            <person name="Lipzen A."/>
            <person name="Ohm R."/>
            <person name="Nagy I."/>
            <person name="Pangilinan J."/>
            <person name="Yan J."/>
            <person name="Xiong Y."/>
            <person name="Grigoriev I.V."/>
            <person name="Hibbett D.S."/>
            <person name="Nagy L.G."/>
        </authorList>
    </citation>
    <scope>NUCLEOTIDE SEQUENCE [LARGE SCALE GENOMIC DNA]</scope>
    <source>
        <strain evidence="1 2">SZMC22713</strain>
    </source>
</reference>
<dbReference type="Proteomes" id="UP000294933">
    <property type="component" value="Unassembled WGS sequence"/>
</dbReference>
<proteinExistence type="predicted"/>
<dbReference type="STRING" id="50990.A0A4Y7QKE2"/>
<keyword evidence="2" id="KW-1185">Reference proteome</keyword>
<dbReference type="OrthoDB" id="19861at2759"/>
<dbReference type="VEuPathDB" id="FungiDB:BD410DRAFT_332154"/>
<gene>
    <name evidence="1" type="ORF">BD410DRAFT_332154</name>
</gene>
<sequence>MRQPTPLPSNAMTTQLGDCGLSGGARRLVTVFTRRRTSYETAHCRNLKRIRTSKCSTRLIPMMARSHPKALRPILSQVFATCWSATNTLWRLNILRISSVDGWLGGLLLSPDIPASTKKNTLLFFDNEGVAQVPVDGSRTEISWNMDMSNGWALVDLNTNLPKPAFFLTERSLPWPLVMASSPRQSNWLDIEEYGAADVHFMAPWTLQEIIQLRGLRSGSSQGKQPSEMQLSKFYNDFGSSIREVSQFADNTETYKLKLLQKIGALGWSGVFNLLKSAQTNHITREADGDGVIIIVEPRKNDRQRPSASIITKNVLCMLWISDMKDQPSHILSFVSQVLFSFWPKFNKAVVGEIFELHLRNRLSDGITLELQKTVPRPAKQPGYTCFYRANPPSSIFLNRPQLQIASISSMNDFNNFDLTPNIYFTPILRSFQTFDPFVVTKEESQLYINIFGVSVSSLHDLSTERLHFVRDLSMERGMTAKLRYIVVVTDILFPNLVDTLVRMPTEVQGDDFRYEVTWDSFEH</sequence>
<dbReference type="AlphaFoldDB" id="A0A4Y7QKE2"/>
<evidence type="ECO:0000313" key="2">
    <source>
        <dbReference type="Proteomes" id="UP000294933"/>
    </source>
</evidence>
<evidence type="ECO:0000313" key="1">
    <source>
        <dbReference type="EMBL" id="TDL27826.1"/>
    </source>
</evidence>
<dbReference type="EMBL" id="ML170158">
    <property type="protein sequence ID" value="TDL27826.1"/>
    <property type="molecule type" value="Genomic_DNA"/>
</dbReference>
<accession>A0A4Y7QKE2</accession>
<protein>
    <submittedName>
        <fullName evidence="1">Uncharacterized protein</fullName>
    </submittedName>
</protein>